<accession>A0A1V4EW57</accession>
<keyword evidence="1" id="KW-0812">Transmembrane</keyword>
<comment type="caution">
    <text evidence="3">The sequence shown here is derived from an EMBL/GenBank/DDBJ whole genome shotgun (WGS) entry which is preliminary data.</text>
</comment>
<evidence type="ECO:0000313" key="3">
    <source>
        <dbReference type="EMBL" id="OPG17092.1"/>
    </source>
</evidence>
<feature type="transmembrane region" description="Helical" evidence="1">
    <location>
        <begin position="180"/>
        <end position="199"/>
    </location>
</feature>
<dbReference type="GO" id="GO:0016020">
    <property type="term" value="C:membrane"/>
    <property type="evidence" value="ECO:0007669"/>
    <property type="project" value="InterPro"/>
</dbReference>
<evidence type="ECO:0000313" key="4">
    <source>
        <dbReference type="Proteomes" id="UP000190229"/>
    </source>
</evidence>
<keyword evidence="1" id="KW-0472">Membrane</keyword>
<protein>
    <recommendedName>
        <fullName evidence="2">Prepilin type IV endopeptidase peptidase domain-containing protein</fullName>
    </recommendedName>
</protein>
<evidence type="ECO:0000256" key="1">
    <source>
        <dbReference type="SAM" id="Phobius"/>
    </source>
</evidence>
<evidence type="ECO:0000259" key="2">
    <source>
        <dbReference type="Pfam" id="PF01478"/>
    </source>
</evidence>
<reference evidence="3 4" key="1">
    <citation type="submission" date="2017-02" db="EMBL/GenBank/DDBJ databases">
        <title>Draft genome of Acidibacillus ferrooxidans Huett2.</title>
        <authorList>
            <person name="Schopf S."/>
        </authorList>
    </citation>
    <scope>NUCLEOTIDE SEQUENCE [LARGE SCALE GENOMIC DNA]</scope>
    <source>
        <strain evidence="3 4">Huett2</strain>
    </source>
</reference>
<organism evidence="3 4">
    <name type="scientific">Ferroacidibacillus organovorans</name>
    <dbReference type="NCBI Taxonomy" id="1765683"/>
    <lineage>
        <taxon>Bacteria</taxon>
        <taxon>Bacillati</taxon>
        <taxon>Bacillota</taxon>
        <taxon>Bacilli</taxon>
        <taxon>Bacillales</taxon>
        <taxon>Alicyclobacillaceae</taxon>
        <taxon>Ferroacidibacillus</taxon>
    </lineage>
</organism>
<dbReference type="InterPro" id="IPR000045">
    <property type="entry name" value="Prepilin_IV_endopep_pep"/>
</dbReference>
<dbReference type="AlphaFoldDB" id="A0A1V4EW57"/>
<dbReference type="Proteomes" id="UP000190229">
    <property type="component" value="Unassembled WGS sequence"/>
</dbReference>
<keyword evidence="1" id="KW-1133">Transmembrane helix</keyword>
<feature type="domain" description="Prepilin type IV endopeptidase peptidase" evidence="2">
    <location>
        <begin position="62"/>
        <end position="160"/>
    </location>
</feature>
<dbReference type="GO" id="GO:0004190">
    <property type="term" value="F:aspartic-type endopeptidase activity"/>
    <property type="evidence" value="ECO:0007669"/>
    <property type="project" value="InterPro"/>
</dbReference>
<feature type="transmembrane region" description="Helical" evidence="1">
    <location>
        <begin position="105"/>
        <end position="126"/>
    </location>
</feature>
<feature type="transmembrane region" description="Helical" evidence="1">
    <location>
        <begin position="133"/>
        <end position="160"/>
    </location>
</feature>
<name>A0A1V4EW57_9BACL</name>
<dbReference type="EMBL" id="MWPS01000007">
    <property type="protein sequence ID" value="OPG17092.1"/>
    <property type="molecule type" value="Genomic_DNA"/>
</dbReference>
<gene>
    <name evidence="3" type="ORF">B2M26_03225</name>
</gene>
<dbReference type="Pfam" id="PF01478">
    <property type="entry name" value="Peptidase_A24"/>
    <property type="match status" value="1"/>
</dbReference>
<dbReference type="Gene3D" id="1.20.120.1220">
    <property type="match status" value="1"/>
</dbReference>
<proteinExistence type="predicted"/>
<keyword evidence="4" id="KW-1185">Reference proteome</keyword>
<feature type="transmembrane region" description="Helical" evidence="1">
    <location>
        <begin position="48"/>
        <end position="74"/>
    </location>
</feature>
<feature type="transmembrane region" description="Helical" evidence="1">
    <location>
        <begin position="81"/>
        <end position="99"/>
    </location>
</feature>
<sequence>MDFAMSRCRVSRVPVCTAVRSGQIIDEVGEIRFADGGGGLYSEWGKEAWFGLGMAHGAWVWIAFLVFALVAAWFDIRERRIPNWLNLIGLVFFLVWHVGSGSGEAAVFAFVCTGLLLLIPTLLGLWGQGDWKMAMVCGAALGVLPTLFIWWMALLLAKIYSTAAKKHRVRWTKICANAGLPVAVFVLVAAISFFAVIFIF</sequence>